<keyword evidence="6" id="KW-1185">Reference proteome</keyword>
<dbReference type="Pfam" id="PF12833">
    <property type="entry name" value="HTH_18"/>
    <property type="match status" value="1"/>
</dbReference>
<dbReference type="STRING" id="1147123.SAMN05443428_11313"/>
<dbReference type="GO" id="GO:0043565">
    <property type="term" value="F:sequence-specific DNA binding"/>
    <property type="evidence" value="ECO:0007669"/>
    <property type="project" value="InterPro"/>
</dbReference>
<reference evidence="6" key="1">
    <citation type="submission" date="2017-02" db="EMBL/GenBank/DDBJ databases">
        <authorList>
            <person name="Varghese N."/>
            <person name="Submissions S."/>
        </authorList>
    </citation>
    <scope>NUCLEOTIDE SEQUENCE [LARGE SCALE GENOMIC DNA]</scope>
    <source>
        <strain evidence="6">USBA 833</strain>
    </source>
</reference>
<dbReference type="Proteomes" id="UP000190105">
    <property type="component" value="Unassembled WGS sequence"/>
</dbReference>
<dbReference type="Gene3D" id="1.10.10.60">
    <property type="entry name" value="Homeodomain-like"/>
    <property type="match status" value="2"/>
</dbReference>
<dbReference type="InterPro" id="IPR018062">
    <property type="entry name" value="HTH_AraC-typ_CS"/>
</dbReference>
<dbReference type="OrthoDB" id="9813413at2"/>
<keyword evidence="2 5" id="KW-0238">DNA-binding</keyword>
<sequence length="266" mass="31355">MQHNVLLINRNFSDINPLIFGWEDCEKNHSFGPAIREYYLIHYIVSGKGKFIVDNKEYKLSKGWMFLIRPDITTYYVADSYEPWSYIWIGFDGGNVLNLINHTGLLNNDVLYCPDVESVFIDMKQSKESLDYAEILLCSKIYEMFYKLYNINNKSINMDNPSIYVKRAKDYIKAKYMNDISINEISNMLGIDRRYFYRIFKNITGKSPQDYIIATRLEKAIQLLLNSSYSISEISQNVGYNDVYNFSKLFKKKYGVSPLNYRKNNR</sequence>
<dbReference type="SMART" id="SM00342">
    <property type="entry name" value="HTH_ARAC"/>
    <property type="match status" value="1"/>
</dbReference>
<dbReference type="InterPro" id="IPR018060">
    <property type="entry name" value="HTH_AraC"/>
</dbReference>
<dbReference type="RefSeq" id="WP_078696866.1">
    <property type="nucleotide sequence ID" value="NZ_FUYH01000013.1"/>
</dbReference>
<dbReference type="InterPro" id="IPR009057">
    <property type="entry name" value="Homeodomain-like_sf"/>
</dbReference>
<dbReference type="InterPro" id="IPR037923">
    <property type="entry name" value="HTH-like"/>
</dbReference>
<dbReference type="AlphaFoldDB" id="A0A1T4XV10"/>
<dbReference type="PRINTS" id="PR00032">
    <property type="entry name" value="HTHARAC"/>
</dbReference>
<dbReference type="InterPro" id="IPR003313">
    <property type="entry name" value="AraC-bd"/>
</dbReference>
<dbReference type="EMBL" id="FUYH01000013">
    <property type="protein sequence ID" value="SKA92881.1"/>
    <property type="molecule type" value="Genomic_DNA"/>
</dbReference>
<evidence type="ECO:0000256" key="2">
    <source>
        <dbReference type="ARBA" id="ARBA00023125"/>
    </source>
</evidence>
<dbReference type="PANTHER" id="PTHR43280">
    <property type="entry name" value="ARAC-FAMILY TRANSCRIPTIONAL REGULATOR"/>
    <property type="match status" value="1"/>
</dbReference>
<dbReference type="InterPro" id="IPR020449">
    <property type="entry name" value="Tscrpt_reg_AraC-type_HTH"/>
</dbReference>
<dbReference type="PANTHER" id="PTHR43280:SF2">
    <property type="entry name" value="HTH-TYPE TRANSCRIPTIONAL REGULATOR EXSA"/>
    <property type="match status" value="1"/>
</dbReference>
<evidence type="ECO:0000256" key="1">
    <source>
        <dbReference type="ARBA" id="ARBA00023015"/>
    </source>
</evidence>
<feature type="domain" description="HTH araC/xylS-type" evidence="4">
    <location>
        <begin position="166"/>
        <end position="264"/>
    </location>
</feature>
<dbReference type="SUPFAM" id="SSF46689">
    <property type="entry name" value="Homeodomain-like"/>
    <property type="match status" value="2"/>
</dbReference>
<accession>A0A1T4XV10</accession>
<evidence type="ECO:0000313" key="5">
    <source>
        <dbReference type="EMBL" id="SKA92881.1"/>
    </source>
</evidence>
<dbReference type="CDD" id="cd06986">
    <property type="entry name" value="cupin_MmsR-like_N"/>
    <property type="match status" value="1"/>
</dbReference>
<dbReference type="PROSITE" id="PS00041">
    <property type="entry name" value="HTH_ARAC_FAMILY_1"/>
    <property type="match status" value="1"/>
</dbReference>
<dbReference type="Gene3D" id="2.60.120.280">
    <property type="entry name" value="Regulatory protein AraC"/>
    <property type="match status" value="1"/>
</dbReference>
<keyword evidence="3" id="KW-0804">Transcription</keyword>
<evidence type="ECO:0000256" key="3">
    <source>
        <dbReference type="ARBA" id="ARBA00023163"/>
    </source>
</evidence>
<dbReference type="PROSITE" id="PS01124">
    <property type="entry name" value="HTH_ARAC_FAMILY_2"/>
    <property type="match status" value="1"/>
</dbReference>
<organism evidence="5 6">
    <name type="scientific">Caloramator quimbayensis</name>
    <dbReference type="NCBI Taxonomy" id="1147123"/>
    <lineage>
        <taxon>Bacteria</taxon>
        <taxon>Bacillati</taxon>
        <taxon>Bacillota</taxon>
        <taxon>Clostridia</taxon>
        <taxon>Eubacteriales</taxon>
        <taxon>Clostridiaceae</taxon>
        <taxon>Caloramator</taxon>
    </lineage>
</organism>
<gene>
    <name evidence="5" type="ORF">SAMN05443428_11313</name>
</gene>
<keyword evidence="1" id="KW-0805">Transcription regulation</keyword>
<evidence type="ECO:0000313" key="6">
    <source>
        <dbReference type="Proteomes" id="UP000190105"/>
    </source>
</evidence>
<dbReference type="SUPFAM" id="SSF51215">
    <property type="entry name" value="Regulatory protein AraC"/>
    <property type="match status" value="1"/>
</dbReference>
<proteinExistence type="predicted"/>
<dbReference type="Pfam" id="PF02311">
    <property type="entry name" value="AraC_binding"/>
    <property type="match status" value="1"/>
</dbReference>
<evidence type="ECO:0000259" key="4">
    <source>
        <dbReference type="PROSITE" id="PS01124"/>
    </source>
</evidence>
<protein>
    <submittedName>
        <fullName evidence="5">AraC-type DNA-binding protein</fullName>
    </submittedName>
</protein>
<dbReference type="GO" id="GO:0003700">
    <property type="term" value="F:DNA-binding transcription factor activity"/>
    <property type="evidence" value="ECO:0007669"/>
    <property type="project" value="InterPro"/>
</dbReference>
<name>A0A1T4XV10_9CLOT</name>